<dbReference type="PANTHER" id="PTHR30614">
    <property type="entry name" value="MEMBRANE COMPONENT OF AMINO ACID ABC TRANSPORTER"/>
    <property type="match status" value="1"/>
</dbReference>
<keyword evidence="7 8" id="KW-0472">Membrane</keyword>
<proteinExistence type="inferred from homology"/>
<dbReference type="Pfam" id="PF00528">
    <property type="entry name" value="BPD_transp_1"/>
    <property type="match status" value="1"/>
</dbReference>
<dbReference type="CDD" id="cd06261">
    <property type="entry name" value="TM_PBP2"/>
    <property type="match status" value="1"/>
</dbReference>
<gene>
    <name evidence="10" type="primary">yecS_7</name>
    <name evidence="10" type="ORF">SAMEA3906486_03497</name>
</gene>
<feature type="transmembrane region" description="Helical" evidence="8">
    <location>
        <begin position="27"/>
        <end position="50"/>
    </location>
</feature>
<dbReference type="InterPro" id="IPR010065">
    <property type="entry name" value="AA_ABC_transptr_permease_3TM"/>
</dbReference>
<dbReference type="GO" id="GO:0006865">
    <property type="term" value="P:amino acid transport"/>
    <property type="evidence" value="ECO:0007669"/>
    <property type="project" value="TreeGrafter"/>
</dbReference>
<evidence type="ECO:0000256" key="5">
    <source>
        <dbReference type="ARBA" id="ARBA00022692"/>
    </source>
</evidence>
<dbReference type="GO" id="GO:0022857">
    <property type="term" value="F:transmembrane transporter activity"/>
    <property type="evidence" value="ECO:0007669"/>
    <property type="project" value="InterPro"/>
</dbReference>
<keyword evidence="6 8" id="KW-1133">Transmembrane helix</keyword>
<dbReference type="NCBIfam" id="TIGR01726">
    <property type="entry name" value="HEQRo_perm_3TM"/>
    <property type="match status" value="1"/>
</dbReference>
<dbReference type="InterPro" id="IPR043429">
    <property type="entry name" value="ArtM/GltK/GlnP/TcyL/YhdX-like"/>
</dbReference>
<evidence type="ECO:0000259" key="9">
    <source>
        <dbReference type="PROSITE" id="PS50928"/>
    </source>
</evidence>
<feature type="transmembrane region" description="Helical" evidence="8">
    <location>
        <begin position="96"/>
        <end position="117"/>
    </location>
</feature>
<evidence type="ECO:0000256" key="3">
    <source>
        <dbReference type="ARBA" id="ARBA00022448"/>
    </source>
</evidence>
<feature type="transmembrane region" description="Helical" evidence="8">
    <location>
        <begin position="201"/>
        <end position="224"/>
    </location>
</feature>
<dbReference type="RefSeq" id="WP_066129783.1">
    <property type="nucleotide sequence ID" value="NZ_FKIF01000007.1"/>
</dbReference>
<feature type="domain" description="ABC transmembrane type-1" evidence="9">
    <location>
        <begin position="23"/>
        <end position="217"/>
    </location>
</feature>
<dbReference type="PANTHER" id="PTHR30614:SF47">
    <property type="entry name" value="ABC TRANSPORTER PERMEASE"/>
    <property type="match status" value="1"/>
</dbReference>
<evidence type="ECO:0000256" key="7">
    <source>
        <dbReference type="ARBA" id="ARBA00023136"/>
    </source>
</evidence>
<evidence type="ECO:0000256" key="1">
    <source>
        <dbReference type="ARBA" id="ARBA00004429"/>
    </source>
</evidence>
<evidence type="ECO:0000256" key="2">
    <source>
        <dbReference type="ARBA" id="ARBA00010072"/>
    </source>
</evidence>
<dbReference type="InterPro" id="IPR035906">
    <property type="entry name" value="MetI-like_sf"/>
</dbReference>
<comment type="similarity">
    <text evidence="2">Belongs to the binding-protein-dependent transport system permease family. HisMQ subfamily.</text>
</comment>
<dbReference type="Gene3D" id="1.10.3720.10">
    <property type="entry name" value="MetI-like"/>
    <property type="match status" value="1"/>
</dbReference>
<keyword evidence="4" id="KW-1003">Cell membrane</keyword>
<dbReference type="OrthoDB" id="6534575at2"/>
<reference evidence="10 11" key="1">
    <citation type="submission" date="2016-04" db="EMBL/GenBank/DDBJ databases">
        <authorList>
            <consortium name="Pathogen Informatics"/>
        </authorList>
    </citation>
    <scope>NUCLEOTIDE SEQUENCE [LARGE SCALE GENOMIC DNA]</scope>
    <source>
        <strain evidence="10 11">H050680373</strain>
    </source>
</reference>
<keyword evidence="11" id="KW-1185">Reference proteome</keyword>
<organism evidence="10 11">
    <name type="scientific">Bordetella ansorpii</name>
    <dbReference type="NCBI Taxonomy" id="288768"/>
    <lineage>
        <taxon>Bacteria</taxon>
        <taxon>Pseudomonadati</taxon>
        <taxon>Pseudomonadota</taxon>
        <taxon>Betaproteobacteria</taxon>
        <taxon>Burkholderiales</taxon>
        <taxon>Alcaligenaceae</taxon>
        <taxon>Bordetella</taxon>
    </lineage>
</organism>
<evidence type="ECO:0000313" key="10">
    <source>
        <dbReference type="EMBL" id="SAI71375.1"/>
    </source>
</evidence>
<dbReference type="SUPFAM" id="SSF161098">
    <property type="entry name" value="MetI-like"/>
    <property type="match status" value="1"/>
</dbReference>
<sequence>MQYVFDFGAILQGQYADWLIQGLLTTLALTGLAWGLAFFVGTLLAVMRLAGVRLLNTLISAYIAFHRNVPMLVHILFWYFGVPAILPVSWGDRINAIGGEFLMAMIAIALVMAAYVAEDLRSALRSIPAGQLEAARALGLSYLQAMRRVMMPQAFRIAIPPLVNQTLLLFKNTSLAMAIGVTELTKAAREIENVTFKVFEAYAVVTLIYLALSLLIMWGGDALARRSRLTGVR</sequence>
<dbReference type="GO" id="GO:0043190">
    <property type="term" value="C:ATP-binding cassette (ABC) transporter complex"/>
    <property type="evidence" value="ECO:0007669"/>
    <property type="project" value="InterPro"/>
</dbReference>
<keyword evidence="3 8" id="KW-0813">Transport</keyword>
<dbReference type="PROSITE" id="PS50928">
    <property type="entry name" value="ABC_TM1"/>
    <property type="match status" value="1"/>
</dbReference>
<dbReference type="Proteomes" id="UP000076848">
    <property type="component" value="Unassembled WGS sequence"/>
</dbReference>
<evidence type="ECO:0000313" key="11">
    <source>
        <dbReference type="Proteomes" id="UP000076848"/>
    </source>
</evidence>
<keyword evidence="5 8" id="KW-0812">Transmembrane</keyword>
<protein>
    <submittedName>
        <fullName evidence="10">Amino acids ABC transporter permease</fullName>
    </submittedName>
</protein>
<evidence type="ECO:0000256" key="4">
    <source>
        <dbReference type="ARBA" id="ARBA00022475"/>
    </source>
</evidence>
<evidence type="ECO:0000256" key="6">
    <source>
        <dbReference type="ARBA" id="ARBA00022989"/>
    </source>
</evidence>
<name>A0A157SLV3_9BORD</name>
<dbReference type="STRING" id="288768.SAMEA3906486_03497"/>
<evidence type="ECO:0000256" key="8">
    <source>
        <dbReference type="RuleBase" id="RU363032"/>
    </source>
</evidence>
<feature type="transmembrane region" description="Helical" evidence="8">
    <location>
        <begin position="71"/>
        <end position="90"/>
    </location>
</feature>
<accession>A0A157SLV3</accession>
<dbReference type="EMBL" id="FKIF01000007">
    <property type="protein sequence ID" value="SAI71375.1"/>
    <property type="molecule type" value="Genomic_DNA"/>
</dbReference>
<dbReference type="AlphaFoldDB" id="A0A157SLV3"/>
<dbReference type="InterPro" id="IPR000515">
    <property type="entry name" value="MetI-like"/>
</dbReference>
<comment type="subcellular location">
    <subcellularLocation>
        <location evidence="1">Cell inner membrane</location>
        <topology evidence="1">Multi-pass membrane protein</topology>
    </subcellularLocation>
    <subcellularLocation>
        <location evidence="8">Cell membrane</location>
        <topology evidence="8">Multi-pass membrane protein</topology>
    </subcellularLocation>
</comment>